<sequence length="79" mass="9039">MPAVCNDLGFELSGDILKAQCPIPTDQLYFWVGLEPFQNFWRIPRIQHIQHMVTVQINQDAAVTNPFAFGPVVYPYMPC</sequence>
<accession>A0ABQ2D7P9</accession>
<dbReference type="Proteomes" id="UP000632222">
    <property type="component" value="Unassembled WGS sequence"/>
</dbReference>
<gene>
    <name evidence="1" type="ORF">GCM10008938_36980</name>
</gene>
<proteinExistence type="predicted"/>
<evidence type="ECO:0000313" key="1">
    <source>
        <dbReference type="EMBL" id="GGJ47594.1"/>
    </source>
</evidence>
<organism evidence="1 2">
    <name type="scientific">Deinococcus roseus</name>
    <dbReference type="NCBI Taxonomy" id="392414"/>
    <lineage>
        <taxon>Bacteria</taxon>
        <taxon>Thermotogati</taxon>
        <taxon>Deinococcota</taxon>
        <taxon>Deinococci</taxon>
        <taxon>Deinococcales</taxon>
        <taxon>Deinococcaceae</taxon>
        <taxon>Deinococcus</taxon>
    </lineage>
</organism>
<dbReference type="EMBL" id="BMOD01000018">
    <property type="protein sequence ID" value="GGJ47594.1"/>
    <property type="molecule type" value="Genomic_DNA"/>
</dbReference>
<evidence type="ECO:0000313" key="2">
    <source>
        <dbReference type="Proteomes" id="UP000632222"/>
    </source>
</evidence>
<name>A0ABQ2D7P9_9DEIO</name>
<reference evidence="2" key="1">
    <citation type="journal article" date="2019" name="Int. J. Syst. Evol. Microbiol.">
        <title>The Global Catalogue of Microorganisms (GCM) 10K type strain sequencing project: providing services to taxonomists for standard genome sequencing and annotation.</title>
        <authorList>
            <consortium name="The Broad Institute Genomics Platform"/>
            <consortium name="The Broad Institute Genome Sequencing Center for Infectious Disease"/>
            <person name="Wu L."/>
            <person name="Ma J."/>
        </authorList>
    </citation>
    <scope>NUCLEOTIDE SEQUENCE [LARGE SCALE GENOMIC DNA]</scope>
    <source>
        <strain evidence="2">JCM 14370</strain>
    </source>
</reference>
<keyword evidence="2" id="KW-1185">Reference proteome</keyword>
<comment type="caution">
    <text evidence="1">The sequence shown here is derived from an EMBL/GenBank/DDBJ whole genome shotgun (WGS) entry which is preliminary data.</text>
</comment>
<protein>
    <submittedName>
        <fullName evidence="1">Uncharacterized protein</fullName>
    </submittedName>
</protein>